<protein>
    <submittedName>
        <fullName evidence="1">Uncharacterized protein</fullName>
    </submittedName>
</protein>
<dbReference type="Proteomes" id="UP000821845">
    <property type="component" value="Chromosome 8"/>
</dbReference>
<evidence type="ECO:0000313" key="2">
    <source>
        <dbReference type="Proteomes" id="UP000821845"/>
    </source>
</evidence>
<gene>
    <name evidence="1" type="ORF">HPB50_005171</name>
</gene>
<dbReference type="EMBL" id="CM023488">
    <property type="protein sequence ID" value="KAH6923701.1"/>
    <property type="molecule type" value="Genomic_DNA"/>
</dbReference>
<keyword evidence="2" id="KW-1185">Reference proteome</keyword>
<organism evidence="1 2">
    <name type="scientific">Hyalomma asiaticum</name>
    <name type="common">Tick</name>
    <dbReference type="NCBI Taxonomy" id="266040"/>
    <lineage>
        <taxon>Eukaryota</taxon>
        <taxon>Metazoa</taxon>
        <taxon>Ecdysozoa</taxon>
        <taxon>Arthropoda</taxon>
        <taxon>Chelicerata</taxon>
        <taxon>Arachnida</taxon>
        <taxon>Acari</taxon>
        <taxon>Parasitiformes</taxon>
        <taxon>Ixodida</taxon>
        <taxon>Ixodoidea</taxon>
        <taxon>Ixodidae</taxon>
        <taxon>Hyalomminae</taxon>
        <taxon>Hyalomma</taxon>
    </lineage>
</organism>
<comment type="caution">
    <text evidence="1">The sequence shown here is derived from an EMBL/GenBank/DDBJ whole genome shotgun (WGS) entry which is preliminary data.</text>
</comment>
<proteinExistence type="predicted"/>
<sequence>MKKGRRRQRFRDVAVTLFLTEAEQLIATAEAPEAAELVTNTVDLDPNRTLSVKGATKAVALWSNCKSKCSLLAVGTASSVTVFSVTLPNESNERQTMEASPMEASVVQEFEHSVPLQDIAWSPSTSFMPEPVCIRFATASLDNEVRIFSSDLTENEVNVLSGHRGLVNAVAFEQQTGEALASVGDDNSCRIWGLDGAQQARIALRSAGTAVVWHPEELGKLLVAEKCGTLRLYNAMSGTAAHVHGGGPAGHPPGSRLVPGEQPAFGSSRWQPLLPVGDGTLQVGHLLLHFMPHRPLDHKPLHSNGASELAFSYLQQEVCASRGHPGNSVKVFNFKTNQVLLDVSLNVGRGLAWHPHCPVLAFGGDGRAHLFRVITC</sequence>
<name>A0ACB7RM15_HYAAI</name>
<reference evidence="1" key="1">
    <citation type="submission" date="2020-05" db="EMBL/GenBank/DDBJ databases">
        <title>Large-scale comparative analyses of tick genomes elucidate their genetic diversity and vector capacities.</title>
        <authorList>
            <person name="Jia N."/>
            <person name="Wang J."/>
            <person name="Shi W."/>
            <person name="Du L."/>
            <person name="Sun Y."/>
            <person name="Zhan W."/>
            <person name="Jiang J."/>
            <person name="Wang Q."/>
            <person name="Zhang B."/>
            <person name="Ji P."/>
            <person name="Sakyi L.B."/>
            <person name="Cui X."/>
            <person name="Yuan T."/>
            <person name="Jiang B."/>
            <person name="Yang W."/>
            <person name="Lam T.T.-Y."/>
            <person name="Chang Q."/>
            <person name="Ding S."/>
            <person name="Wang X."/>
            <person name="Zhu J."/>
            <person name="Ruan X."/>
            <person name="Zhao L."/>
            <person name="Wei J."/>
            <person name="Que T."/>
            <person name="Du C."/>
            <person name="Cheng J."/>
            <person name="Dai P."/>
            <person name="Han X."/>
            <person name="Huang E."/>
            <person name="Gao Y."/>
            <person name="Liu J."/>
            <person name="Shao H."/>
            <person name="Ye R."/>
            <person name="Li L."/>
            <person name="Wei W."/>
            <person name="Wang X."/>
            <person name="Wang C."/>
            <person name="Yang T."/>
            <person name="Huo Q."/>
            <person name="Li W."/>
            <person name="Guo W."/>
            <person name="Chen H."/>
            <person name="Zhou L."/>
            <person name="Ni X."/>
            <person name="Tian J."/>
            <person name="Zhou Y."/>
            <person name="Sheng Y."/>
            <person name="Liu T."/>
            <person name="Pan Y."/>
            <person name="Xia L."/>
            <person name="Li J."/>
            <person name="Zhao F."/>
            <person name="Cao W."/>
        </authorList>
    </citation>
    <scope>NUCLEOTIDE SEQUENCE</scope>
    <source>
        <strain evidence="1">Hyas-2018</strain>
    </source>
</reference>
<accession>A0ACB7RM15</accession>
<evidence type="ECO:0000313" key="1">
    <source>
        <dbReference type="EMBL" id="KAH6923701.1"/>
    </source>
</evidence>